<comment type="caution">
    <text evidence="9">The sequence shown here is derived from an EMBL/GenBank/DDBJ whole genome shotgun (WGS) entry which is preliminary data.</text>
</comment>
<proteinExistence type="inferred from homology"/>
<dbReference type="Pfam" id="PF01757">
    <property type="entry name" value="Acyl_transf_3"/>
    <property type="match status" value="1"/>
</dbReference>
<sequence length="389" mass="45614">MRINKKRESGLTMLNNKLSKIIDTMRLPLIFMVVIAHLVPFTLPEVSFGLSGNNIYTLISELFSHHVAKLSVRCYFLISGYYFFTHYSGDLKSFLKRQYKSRLKTLVIPYLIWNIITVIAILSKNKIFVFMGLQYDEIYPGIMSSNLYKILWEGPVNFPLWFIRDLICMVLISPIILYFIRYFKLFGVILLGALYVFVIEPPVIGFSMIAIFFFSLGAYFSLEKQDLLKLFEKIKLISFLLMLVFLFLALKNNGNENHEFYVRIFILFGVISIFNLFSFLNNRYVMMNKLTGFSSLSFFIYVIHEIYIINWLKGFFFNLPSYELLWVRFLVYVSIPIICMAICSMLYFLLMRIIPKIFVFSLGGRLHNYQKIIDKKAGKVNNLEKITVG</sequence>
<accession>A0ABQ0VYI1</accession>
<evidence type="ECO:0000256" key="6">
    <source>
        <dbReference type="ARBA" id="ARBA00023136"/>
    </source>
</evidence>
<evidence type="ECO:0000256" key="1">
    <source>
        <dbReference type="ARBA" id="ARBA00004651"/>
    </source>
</evidence>
<feature type="transmembrane region" description="Helical" evidence="7">
    <location>
        <begin position="204"/>
        <end position="222"/>
    </location>
</feature>
<keyword evidence="4 7" id="KW-0812">Transmembrane</keyword>
<evidence type="ECO:0000313" key="10">
    <source>
        <dbReference type="Proteomes" id="UP000321676"/>
    </source>
</evidence>
<feature type="transmembrane region" description="Helical" evidence="7">
    <location>
        <begin position="234"/>
        <end position="254"/>
    </location>
</feature>
<reference evidence="9 10" key="1">
    <citation type="submission" date="2019-07" db="EMBL/GenBank/DDBJ databases">
        <title>Whole genome shotgun sequence of Sphingobacterium mizutaii NBRC 14946.</title>
        <authorList>
            <person name="Hosoyama A."/>
            <person name="Uohara A."/>
            <person name="Ohji S."/>
            <person name="Ichikawa N."/>
        </authorList>
    </citation>
    <scope>NUCLEOTIDE SEQUENCE [LARGE SCALE GENOMIC DNA]</scope>
    <source>
        <strain evidence="9 10">NBRC 14946</strain>
    </source>
</reference>
<gene>
    <name evidence="9" type="ORF">SMI01S_02700</name>
</gene>
<feature type="transmembrane region" description="Helical" evidence="7">
    <location>
        <begin position="290"/>
        <end position="309"/>
    </location>
</feature>
<feature type="domain" description="Acyltransferase 3" evidence="8">
    <location>
        <begin position="22"/>
        <end position="343"/>
    </location>
</feature>
<feature type="transmembrane region" description="Helical" evidence="7">
    <location>
        <begin position="21"/>
        <end position="43"/>
    </location>
</feature>
<dbReference type="InterPro" id="IPR002656">
    <property type="entry name" value="Acyl_transf_3_dom"/>
</dbReference>
<feature type="transmembrane region" description="Helical" evidence="7">
    <location>
        <begin position="329"/>
        <end position="350"/>
    </location>
</feature>
<protein>
    <recommendedName>
        <fullName evidence="8">Acyltransferase 3 domain-containing protein</fullName>
    </recommendedName>
</protein>
<evidence type="ECO:0000313" key="9">
    <source>
        <dbReference type="EMBL" id="GEM66664.1"/>
    </source>
</evidence>
<keyword evidence="5 7" id="KW-1133">Transmembrane helix</keyword>
<evidence type="ECO:0000259" key="8">
    <source>
        <dbReference type="Pfam" id="PF01757"/>
    </source>
</evidence>
<organism evidence="9 10">
    <name type="scientific">Sphingobacterium mizutaii NBRC 14946 = DSM 11724</name>
    <dbReference type="NCBI Taxonomy" id="1220576"/>
    <lineage>
        <taxon>Bacteria</taxon>
        <taxon>Pseudomonadati</taxon>
        <taxon>Bacteroidota</taxon>
        <taxon>Sphingobacteriia</taxon>
        <taxon>Sphingobacteriales</taxon>
        <taxon>Sphingobacteriaceae</taxon>
        <taxon>Sphingobacterium</taxon>
    </lineage>
</organism>
<feature type="transmembrane region" description="Helical" evidence="7">
    <location>
        <begin position="260"/>
        <end position="278"/>
    </location>
</feature>
<dbReference type="Proteomes" id="UP000321676">
    <property type="component" value="Unassembled WGS sequence"/>
</dbReference>
<evidence type="ECO:0000256" key="4">
    <source>
        <dbReference type="ARBA" id="ARBA00022692"/>
    </source>
</evidence>
<dbReference type="PANTHER" id="PTHR40074">
    <property type="entry name" value="O-ACETYLTRANSFERASE WECH"/>
    <property type="match status" value="1"/>
</dbReference>
<dbReference type="PANTHER" id="PTHR40074:SF2">
    <property type="entry name" value="O-ACETYLTRANSFERASE WECH"/>
    <property type="match status" value="1"/>
</dbReference>
<keyword evidence="10" id="KW-1185">Reference proteome</keyword>
<keyword evidence="3" id="KW-1003">Cell membrane</keyword>
<evidence type="ECO:0000256" key="7">
    <source>
        <dbReference type="SAM" id="Phobius"/>
    </source>
</evidence>
<evidence type="ECO:0000256" key="3">
    <source>
        <dbReference type="ARBA" id="ARBA00022475"/>
    </source>
</evidence>
<comment type="subcellular location">
    <subcellularLocation>
        <location evidence="1">Cell membrane</location>
        <topology evidence="1">Multi-pass membrane protein</topology>
    </subcellularLocation>
</comment>
<keyword evidence="6 7" id="KW-0472">Membrane</keyword>
<evidence type="ECO:0000256" key="5">
    <source>
        <dbReference type="ARBA" id="ARBA00022989"/>
    </source>
</evidence>
<feature type="transmembrane region" description="Helical" evidence="7">
    <location>
        <begin position="63"/>
        <end position="84"/>
    </location>
</feature>
<comment type="similarity">
    <text evidence="2">Belongs to the acyltransferase 3 family.</text>
</comment>
<evidence type="ECO:0000256" key="2">
    <source>
        <dbReference type="ARBA" id="ARBA00007400"/>
    </source>
</evidence>
<name>A0ABQ0VYI1_9SPHI</name>
<feature type="transmembrane region" description="Helical" evidence="7">
    <location>
        <begin position="105"/>
        <end position="123"/>
    </location>
</feature>
<feature type="transmembrane region" description="Helical" evidence="7">
    <location>
        <begin position="158"/>
        <end position="177"/>
    </location>
</feature>
<feature type="transmembrane region" description="Helical" evidence="7">
    <location>
        <begin position="182"/>
        <end position="198"/>
    </location>
</feature>
<dbReference type="EMBL" id="BJXH01000001">
    <property type="protein sequence ID" value="GEM66664.1"/>
    <property type="molecule type" value="Genomic_DNA"/>
</dbReference>